<proteinExistence type="predicted"/>
<organism evidence="2">
    <name type="scientific">marine metagenome</name>
    <dbReference type="NCBI Taxonomy" id="408172"/>
    <lineage>
        <taxon>unclassified sequences</taxon>
        <taxon>metagenomes</taxon>
        <taxon>ecological metagenomes</taxon>
    </lineage>
</organism>
<dbReference type="EMBL" id="UINC01112661">
    <property type="protein sequence ID" value="SVC81764.1"/>
    <property type="molecule type" value="Genomic_DNA"/>
</dbReference>
<accession>A0A382Q847</accession>
<reference evidence="2" key="1">
    <citation type="submission" date="2018-05" db="EMBL/GenBank/DDBJ databases">
        <authorList>
            <person name="Lanie J.A."/>
            <person name="Ng W.-L."/>
            <person name="Kazmierczak K.M."/>
            <person name="Andrzejewski T.M."/>
            <person name="Davidsen T.M."/>
            <person name="Wayne K.J."/>
            <person name="Tettelin H."/>
            <person name="Glass J.I."/>
            <person name="Rusch D."/>
            <person name="Podicherti R."/>
            <person name="Tsui H.-C.T."/>
            <person name="Winkler M.E."/>
        </authorList>
    </citation>
    <scope>NUCLEOTIDE SEQUENCE</scope>
</reference>
<evidence type="ECO:0000259" key="1">
    <source>
        <dbReference type="Pfam" id="PF12728"/>
    </source>
</evidence>
<feature type="domain" description="Helix-turn-helix" evidence="1">
    <location>
        <begin position="38"/>
        <end position="84"/>
    </location>
</feature>
<dbReference type="InterPro" id="IPR009061">
    <property type="entry name" value="DNA-bd_dom_put_sf"/>
</dbReference>
<protein>
    <recommendedName>
        <fullName evidence="1">Helix-turn-helix domain-containing protein</fullName>
    </recommendedName>
</protein>
<name>A0A382Q847_9ZZZZ</name>
<dbReference type="Pfam" id="PF12728">
    <property type="entry name" value="HTH_17"/>
    <property type="match status" value="1"/>
</dbReference>
<dbReference type="AlphaFoldDB" id="A0A382Q847"/>
<dbReference type="InterPro" id="IPR041657">
    <property type="entry name" value="HTH_17"/>
</dbReference>
<evidence type="ECO:0000313" key="2">
    <source>
        <dbReference type="EMBL" id="SVC81764.1"/>
    </source>
</evidence>
<gene>
    <name evidence="2" type="ORF">METZ01_LOCUS334618</name>
</gene>
<dbReference type="SUPFAM" id="SSF46955">
    <property type="entry name" value="Putative DNA-binding domain"/>
    <property type="match status" value="1"/>
</dbReference>
<sequence length="89" mass="10127">MINCYLKFDPFQDKSNKKIKMIKEKDKLEALSSRLIPIEEAADLMKIKKGTLQNWLSKGSKFKRVKVGGRTFIDGLELEALLQAALTGR</sequence>